<dbReference type="Pfam" id="PF00370">
    <property type="entry name" value="FGGY_N"/>
    <property type="match status" value="1"/>
</dbReference>
<sequence length="150" mass="16157">MNNNAYIGIDLGTSGCRAIAIDDASNIIARSQLAFNDSDTSPYSTEQDPLYHWQCVYQVVSQLIAKISQQQYKIQSIAVDATSGSILVTDQLGNPQTPILMYNDARAVEQAKTIADIAPAQSGAHGASSGLAKLLYLLQHNPLLQSPDIH</sequence>
<evidence type="ECO:0000259" key="3">
    <source>
        <dbReference type="Pfam" id="PF00370"/>
    </source>
</evidence>
<dbReference type="Gene3D" id="3.30.420.40">
    <property type="match status" value="1"/>
</dbReference>
<protein>
    <recommendedName>
        <fullName evidence="3">Carbohydrate kinase FGGY N-terminal domain-containing protein</fullName>
    </recommendedName>
</protein>
<keyword evidence="2" id="KW-0418">Kinase</keyword>
<dbReference type="SUPFAM" id="SSF53067">
    <property type="entry name" value="Actin-like ATPase domain"/>
    <property type="match status" value="1"/>
</dbReference>
<organism evidence="4">
    <name type="scientific">marine sediment metagenome</name>
    <dbReference type="NCBI Taxonomy" id="412755"/>
    <lineage>
        <taxon>unclassified sequences</taxon>
        <taxon>metagenomes</taxon>
        <taxon>ecological metagenomes</taxon>
    </lineage>
</organism>
<keyword evidence="1" id="KW-0808">Transferase</keyword>
<dbReference type="EMBL" id="LAZR01005002">
    <property type="protein sequence ID" value="KKN03731.1"/>
    <property type="molecule type" value="Genomic_DNA"/>
</dbReference>
<comment type="caution">
    <text evidence="4">The sequence shown here is derived from an EMBL/GenBank/DDBJ whole genome shotgun (WGS) entry which is preliminary data.</text>
</comment>
<dbReference type="InterPro" id="IPR043129">
    <property type="entry name" value="ATPase_NBD"/>
</dbReference>
<name>A0A0F9PRJ7_9ZZZZ</name>
<dbReference type="PANTHER" id="PTHR43435:SF4">
    <property type="entry name" value="FGGY CARBOHYDRATE KINASE DOMAIN-CONTAINING PROTEIN"/>
    <property type="match status" value="1"/>
</dbReference>
<dbReference type="PANTHER" id="PTHR43435">
    <property type="entry name" value="RIBULOKINASE"/>
    <property type="match status" value="1"/>
</dbReference>
<accession>A0A0F9PRJ7</accession>
<proteinExistence type="predicted"/>
<dbReference type="GO" id="GO:0005737">
    <property type="term" value="C:cytoplasm"/>
    <property type="evidence" value="ECO:0007669"/>
    <property type="project" value="TreeGrafter"/>
</dbReference>
<reference evidence="4" key="1">
    <citation type="journal article" date="2015" name="Nature">
        <title>Complex archaea that bridge the gap between prokaryotes and eukaryotes.</title>
        <authorList>
            <person name="Spang A."/>
            <person name="Saw J.H."/>
            <person name="Jorgensen S.L."/>
            <person name="Zaremba-Niedzwiedzka K."/>
            <person name="Martijn J."/>
            <person name="Lind A.E."/>
            <person name="van Eijk R."/>
            <person name="Schleper C."/>
            <person name="Guy L."/>
            <person name="Ettema T.J."/>
        </authorList>
    </citation>
    <scope>NUCLEOTIDE SEQUENCE</scope>
</reference>
<evidence type="ECO:0000256" key="1">
    <source>
        <dbReference type="ARBA" id="ARBA00022679"/>
    </source>
</evidence>
<feature type="domain" description="Carbohydrate kinase FGGY N-terminal" evidence="3">
    <location>
        <begin position="6"/>
        <end position="115"/>
    </location>
</feature>
<evidence type="ECO:0000313" key="4">
    <source>
        <dbReference type="EMBL" id="KKN03731.1"/>
    </source>
</evidence>
<evidence type="ECO:0000256" key="2">
    <source>
        <dbReference type="ARBA" id="ARBA00022777"/>
    </source>
</evidence>
<gene>
    <name evidence="4" type="ORF">LCGC14_1104670</name>
</gene>
<dbReference type="InterPro" id="IPR018484">
    <property type="entry name" value="FGGY_N"/>
</dbReference>
<dbReference type="GO" id="GO:0019150">
    <property type="term" value="F:D-ribulokinase activity"/>
    <property type="evidence" value="ECO:0007669"/>
    <property type="project" value="TreeGrafter"/>
</dbReference>
<dbReference type="AlphaFoldDB" id="A0A0F9PRJ7"/>
<dbReference type="GO" id="GO:0019321">
    <property type="term" value="P:pentose metabolic process"/>
    <property type="evidence" value="ECO:0007669"/>
    <property type="project" value="TreeGrafter"/>
</dbReference>
<feature type="non-terminal residue" evidence="4">
    <location>
        <position position="150"/>
    </location>
</feature>